<name>A0ABU0ANB4_9BACI</name>
<evidence type="ECO:0000313" key="9">
    <source>
        <dbReference type="EMBL" id="MDQ0272344.1"/>
    </source>
</evidence>
<evidence type="ECO:0000256" key="5">
    <source>
        <dbReference type="ARBA" id="ARBA00023295"/>
    </source>
</evidence>
<dbReference type="SUPFAM" id="SSF49373">
    <property type="entry name" value="Invasin/intimin cell-adhesion fragments"/>
    <property type="match status" value="1"/>
</dbReference>
<dbReference type="PANTHER" id="PTHR30480:SF13">
    <property type="entry name" value="BETA-HEXOSAMINIDASE"/>
    <property type="match status" value="1"/>
</dbReference>
<evidence type="ECO:0000256" key="2">
    <source>
        <dbReference type="ARBA" id="ARBA00005336"/>
    </source>
</evidence>
<feature type="domain" description="Glycoside hydrolase family 3 C-terminal" evidence="7">
    <location>
        <begin position="520"/>
        <end position="688"/>
    </location>
</feature>
<keyword evidence="10" id="KW-1185">Reference proteome</keyword>
<dbReference type="Pfam" id="PF00933">
    <property type="entry name" value="Glyco_hydro_3"/>
    <property type="match status" value="1"/>
</dbReference>
<protein>
    <recommendedName>
        <fullName evidence="3">beta-N-acetylhexosaminidase</fullName>
        <ecNumber evidence="3">3.2.1.52</ecNumber>
    </recommendedName>
</protein>
<dbReference type="Pfam" id="PF01915">
    <property type="entry name" value="Glyco_hydro_3_C"/>
    <property type="match status" value="1"/>
</dbReference>
<keyword evidence="4 9" id="KW-0378">Hydrolase</keyword>
<keyword evidence="5 9" id="KW-0326">Glycosidase</keyword>
<evidence type="ECO:0000259" key="8">
    <source>
        <dbReference type="Pfam" id="PF02368"/>
    </source>
</evidence>
<dbReference type="EMBL" id="JAUSUB010000022">
    <property type="protein sequence ID" value="MDQ0272344.1"/>
    <property type="molecule type" value="Genomic_DNA"/>
</dbReference>
<feature type="domain" description="Glycoside hydrolase family 3 N-terminal" evidence="6">
    <location>
        <begin position="143"/>
        <end position="476"/>
    </location>
</feature>
<dbReference type="SUPFAM" id="SSF52279">
    <property type="entry name" value="Beta-D-glucan exohydrolase, C-terminal domain"/>
    <property type="match status" value="1"/>
</dbReference>
<comment type="caution">
    <text evidence="9">The sequence shown here is derived from an EMBL/GenBank/DDBJ whole genome shotgun (WGS) entry which is preliminary data.</text>
</comment>
<gene>
    <name evidence="9" type="ORF">J2S17_004236</name>
</gene>
<evidence type="ECO:0000256" key="3">
    <source>
        <dbReference type="ARBA" id="ARBA00012663"/>
    </source>
</evidence>
<evidence type="ECO:0000256" key="1">
    <source>
        <dbReference type="ARBA" id="ARBA00001231"/>
    </source>
</evidence>
<evidence type="ECO:0000259" key="7">
    <source>
        <dbReference type="Pfam" id="PF01915"/>
    </source>
</evidence>
<dbReference type="InterPro" id="IPR017853">
    <property type="entry name" value="GH"/>
</dbReference>
<dbReference type="InterPro" id="IPR008964">
    <property type="entry name" value="Invasin/intimin_cell_adhesion"/>
</dbReference>
<dbReference type="InterPro" id="IPR001764">
    <property type="entry name" value="Glyco_hydro_3_N"/>
</dbReference>
<dbReference type="Gene3D" id="3.40.50.1700">
    <property type="entry name" value="Glycoside hydrolase family 3 C-terminal domain"/>
    <property type="match status" value="1"/>
</dbReference>
<evidence type="ECO:0000313" key="10">
    <source>
        <dbReference type="Proteomes" id="UP001238088"/>
    </source>
</evidence>
<evidence type="ECO:0000256" key="4">
    <source>
        <dbReference type="ARBA" id="ARBA00022801"/>
    </source>
</evidence>
<dbReference type="InterPro" id="IPR003343">
    <property type="entry name" value="Big_2"/>
</dbReference>
<dbReference type="InterPro" id="IPR036962">
    <property type="entry name" value="Glyco_hydro_3_N_sf"/>
</dbReference>
<dbReference type="PANTHER" id="PTHR30480">
    <property type="entry name" value="BETA-HEXOSAMINIDASE-RELATED"/>
    <property type="match status" value="1"/>
</dbReference>
<dbReference type="Proteomes" id="UP001238088">
    <property type="component" value="Unassembled WGS sequence"/>
</dbReference>
<proteinExistence type="inferred from homology"/>
<dbReference type="InterPro" id="IPR050226">
    <property type="entry name" value="NagZ_Beta-hexosaminidase"/>
</dbReference>
<dbReference type="InterPro" id="IPR002772">
    <property type="entry name" value="Glyco_hydro_3_C"/>
</dbReference>
<comment type="similarity">
    <text evidence="2">Belongs to the glycosyl hydrolase 3 family.</text>
</comment>
<accession>A0ABU0ANB4</accession>
<comment type="catalytic activity">
    <reaction evidence="1">
        <text>Hydrolysis of terminal non-reducing N-acetyl-D-hexosamine residues in N-acetyl-beta-D-hexosaminides.</text>
        <dbReference type="EC" id="3.2.1.52"/>
    </reaction>
</comment>
<dbReference type="Gene3D" id="2.60.40.1080">
    <property type="match status" value="1"/>
</dbReference>
<dbReference type="RefSeq" id="WP_307477641.1">
    <property type="nucleotide sequence ID" value="NZ_JAUSUB010000022.1"/>
</dbReference>
<sequence length="688" mass="75814">MSKLRMVFFIFLMMMLFLFLIIYSKPTPAETEWRDLVLLQNLPESEARFHSSHQLVPIHVYKNGHFLKVGANLTWNSSNRQVAQVNQDGVVNLNGKNGKATITVTDGSFQDQIGVSVDGRKTVLKKESGQRYDILPTAIKYITMEEKVGQMLMPDFRTWEHAEVTNMLPEIERLVKEFHLGGVILFKENMQSVEQAVNLTAAYQTAAEKYALFLSIDQEGGVINRLPFATAMPGNMALGAARDDQLTEGVGRTIGEELALLGINMDFAPILDVNNNPDNPVIGLRSFGSESALVAEMGEAFTRGLQASGVAATAKHFPGHGDTVTDSHLGLPAVNHDQTRLNKIELPPFQSLMKKEIDAIMTAHITYPKIDSTKIKSAKSGEEIYVPATLSFRILTELMREDMGYTGVITTDALNMNAIAEHFSPLDSAVRAVKAGADILLMPVGIEEVANGLYAAVKNGEIPMERIDESVERILALKVKRGILKEEHPASIKTKIEKAKHGIRSTAHQNIEAKAAERGVTLVKNEGVLPLLHMEDKEIVVVGKTFLPMLKDQMEKYDSKITVIEAEKPYDLSIEDREALKRAVAVVIASHTSYKQDRSSSNPQMQLINEAIKNTKAPTVVIAIQNPYDIMAFPDVEAFIAQFGYTEANFKATAAVLFGQLNPSGKLPVAIPGTDGEILYDFGYGLSY</sequence>
<dbReference type="SUPFAM" id="SSF51445">
    <property type="entry name" value="(Trans)glycosidases"/>
    <property type="match status" value="1"/>
</dbReference>
<feature type="domain" description="BIG2" evidence="8">
    <location>
        <begin position="73"/>
        <end position="111"/>
    </location>
</feature>
<reference evidence="9 10" key="1">
    <citation type="submission" date="2023-07" db="EMBL/GenBank/DDBJ databases">
        <title>Genomic Encyclopedia of Type Strains, Phase IV (KMG-IV): sequencing the most valuable type-strain genomes for metagenomic binning, comparative biology and taxonomic classification.</title>
        <authorList>
            <person name="Goeker M."/>
        </authorList>
    </citation>
    <scope>NUCLEOTIDE SEQUENCE [LARGE SCALE GENOMIC DNA]</scope>
    <source>
        <strain evidence="9 10">DSM 23494</strain>
    </source>
</reference>
<dbReference type="Pfam" id="PF02368">
    <property type="entry name" value="Big_2"/>
    <property type="match status" value="1"/>
</dbReference>
<dbReference type="GO" id="GO:0004563">
    <property type="term" value="F:beta-N-acetylhexosaminidase activity"/>
    <property type="evidence" value="ECO:0007669"/>
    <property type="project" value="UniProtKB-EC"/>
</dbReference>
<organism evidence="9 10">
    <name type="scientific">Cytobacillus purgationiresistens</name>
    <dbReference type="NCBI Taxonomy" id="863449"/>
    <lineage>
        <taxon>Bacteria</taxon>
        <taxon>Bacillati</taxon>
        <taxon>Bacillota</taxon>
        <taxon>Bacilli</taxon>
        <taxon>Bacillales</taxon>
        <taxon>Bacillaceae</taxon>
        <taxon>Cytobacillus</taxon>
    </lineage>
</organism>
<dbReference type="EC" id="3.2.1.52" evidence="3"/>
<dbReference type="Gene3D" id="3.20.20.300">
    <property type="entry name" value="Glycoside hydrolase, family 3, N-terminal domain"/>
    <property type="match status" value="1"/>
</dbReference>
<evidence type="ECO:0000259" key="6">
    <source>
        <dbReference type="Pfam" id="PF00933"/>
    </source>
</evidence>
<dbReference type="InterPro" id="IPR036881">
    <property type="entry name" value="Glyco_hydro_3_C_sf"/>
</dbReference>